<keyword evidence="1" id="KW-0052">Apoplast</keyword>
<evidence type="ECO:0000256" key="1">
    <source>
        <dbReference type="RuleBase" id="RU363099"/>
    </source>
</evidence>
<proteinExistence type="inferred from homology"/>
<comment type="subcellular location">
    <subcellularLocation>
        <location evidence="1">Secreted</location>
        <location evidence="1">Extracellular space</location>
        <location evidence="1">Apoplast</location>
    </subcellularLocation>
</comment>
<dbReference type="AlphaFoldDB" id="A0A1E5VBC2"/>
<keyword evidence="1" id="KW-0964">Secreted</keyword>
<dbReference type="Proteomes" id="UP000095767">
    <property type="component" value="Unassembled WGS sequence"/>
</dbReference>
<dbReference type="GO" id="GO:0048046">
    <property type="term" value="C:apoplast"/>
    <property type="evidence" value="ECO:0007669"/>
    <property type="project" value="UniProtKB-SubCell"/>
</dbReference>
<gene>
    <name evidence="2" type="ORF">BAE44_0016616</name>
</gene>
<sequence length="116" mass="12062">MESYSTSTSTSTRSTPARATTMVNVATPCTGLRGARVAGRVGGLSAIGFVFSDYGEYTGSALATQGRISSSGPSERAIVSGTGALRFARGYMDSRLLSATDTAIVVVFDMYFTLAH</sequence>
<dbReference type="STRING" id="888268.A0A1E5VBC2"/>
<evidence type="ECO:0000313" key="2">
    <source>
        <dbReference type="EMBL" id="OEL22367.1"/>
    </source>
</evidence>
<comment type="function">
    <text evidence="1">Dirigent proteins impart stereoselectivity on the phenoxy radical-coupling reaction, yielding optically active lignans from two molecules of coniferyl alcohol in the biosynthesis of lignans, flavonolignans, and alkaloids and thus plays a central role in plant secondary metabolism.</text>
</comment>
<dbReference type="Pfam" id="PF03018">
    <property type="entry name" value="Dirigent"/>
    <property type="match status" value="1"/>
</dbReference>
<name>A0A1E5VBC2_9POAL</name>
<dbReference type="InterPro" id="IPR004265">
    <property type="entry name" value="Dirigent"/>
</dbReference>
<comment type="similarity">
    <text evidence="1">Belongs to the plant dirigent protein family.</text>
</comment>
<keyword evidence="3" id="KW-1185">Reference proteome</keyword>
<evidence type="ECO:0000313" key="3">
    <source>
        <dbReference type="Proteomes" id="UP000095767"/>
    </source>
</evidence>
<comment type="caution">
    <text evidence="2">The sequence shown here is derived from an EMBL/GenBank/DDBJ whole genome shotgun (WGS) entry which is preliminary data.</text>
</comment>
<accession>A0A1E5VBC2</accession>
<dbReference type="PANTHER" id="PTHR21495">
    <property type="entry name" value="NUCLEOPORIN-RELATED"/>
    <property type="match status" value="1"/>
</dbReference>
<reference evidence="2 3" key="1">
    <citation type="submission" date="2016-09" db="EMBL/GenBank/DDBJ databases">
        <title>The draft genome of Dichanthelium oligosanthes: A C3 panicoid grass species.</title>
        <authorList>
            <person name="Studer A.J."/>
            <person name="Schnable J.C."/>
            <person name="Brutnell T.P."/>
        </authorList>
    </citation>
    <scope>NUCLEOTIDE SEQUENCE [LARGE SCALE GENOMIC DNA]</scope>
    <source>
        <strain evidence="3">cv. Kellogg 1175</strain>
        <tissue evidence="2">Leaf</tissue>
    </source>
</reference>
<dbReference type="EMBL" id="LWDX02045527">
    <property type="protein sequence ID" value="OEL22367.1"/>
    <property type="molecule type" value="Genomic_DNA"/>
</dbReference>
<comment type="subunit">
    <text evidence="1">Homodimer.</text>
</comment>
<dbReference type="OrthoDB" id="1883251at2759"/>
<organism evidence="2 3">
    <name type="scientific">Dichanthelium oligosanthes</name>
    <dbReference type="NCBI Taxonomy" id="888268"/>
    <lineage>
        <taxon>Eukaryota</taxon>
        <taxon>Viridiplantae</taxon>
        <taxon>Streptophyta</taxon>
        <taxon>Embryophyta</taxon>
        <taxon>Tracheophyta</taxon>
        <taxon>Spermatophyta</taxon>
        <taxon>Magnoliopsida</taxon>
        <taxon>Liliopsida</taxon>
        <taxon>Poales</taxon>
        <taxon>Poaceae</taxon>
        <taxon>PACMAD clade</taxon>
        <taxon>Panicoideae</taxon>
        <taxon>Panicodae</taxon>
        <taxon>Paniceae</taxon>
        <taxon>Dichantheliinae</taxon>
        <taxon>Dichanthelium</taxon>
    </lineage>
</organism>
<protein>
    <recommendedName>
        <fullName evidence="1">Dirigent protein</fullName>
    </recommendedName>
</protein>